<dbReference type="Proteomes" id="UP001190466">
    <property type="component" value="Chromosome"/>
</dbReference>
<name>A0ABN9NZA3_9MYCO</name>
<sequence length="70" mass="7442">MTSRRLALAAMAFGVLALGAGALQAWAFASSQYPRHAVLAVFALSVGVCVLVAAVRAFRRASRDRPARRL</sequence>
<dbReference type="InterPro" id="IPR006311">
    <property type="entry name" value="TAT_signal"/>
</dbReference>
<dbReference type="RefSeq" id="WP_316514758.1">
    <property type="nucleotide sequence ID" value="NZ_OY726395.1"/>
</dbReference>
<gene>
    <name evidence="2" type="ORF">MU0050_000991</name>
</gene>
<reference evidence="2 3" key="1">
    <citation type="submission" date="2023-08" db="EMBL/GenBank/DDBJ databases">
        <authorList>
            <person name="Folkvardsen B D."/>
            <person name="Norman A."/>
        </authorList>
    </citation>
    <scope>NUCLEOTIDE SEQUENCE [LARGE SCALE GENOMIC DNA]</scope>
    <source>
        <strain evidence="2 3">Mu0050</strain>
    </source>
</reference>
<evidence type="ECO:0000313" key="2">
    <source>
        <dbReference type="EMBL" id="CAJ1580334.1"/>
    </source>
</evidence>
<keyword evidence="1" id="KW-0812">Transmembrane</keyword>
<organism evidence="2 3">
    <name type="scientific">[Mycobacterium] wendilense</name>
    <dbReference type="NCBI Taxonomy" id="3064284"/>
    <lineage>
        <taxon>Bacteria</taxon>
        <taxon>Bacillati</taxon>
        <taxon>Actinomycetota</taxon>
        <taxon>Actinomycetes</taxon>
        <taxon>Mycobacteriales</taxon>
        <taxon>Mycobacteriaceae</taxon>
        <taxon>Mycolicibacter</taxon>
    </lineage>
</organism>
<dbReference type="EMBL" id="OY726395">
    <property type="protein sequence ID" value="CAJ1580334.1"/>
    <property type="molecule type" value="Genomic_DNA"/>
</dbReference>
<proteinExistence type="predicted"/>
<feature type="transmembrane region" description="Helical" evidence="1">
    <location>
        <begin position="37"/>
        <end position="58"/>
    </location>
</feature>
<accession>A0ABN9NZA3</accession>
<protein>
    <submittedName>
        <fullName evidence="2">Uncharacterized protein</fullName>
    </submittedName>
</protein>
<keyword evidence="1" id="KW-1133">Transmembrane helix</keyword>
<keyword evidence="3" id="KW-1185">Reference proteome</keyword>
<evidence type="ECO:0000313" key="3">
    <source>
        <dbReference type="Proteomes" id="UP001190466"/>
    </source>
</evidence>
<evidence type="ECO:0000256" key="1">
    <source>
        <dbReference type="SAM" id="Phobius"/>
    </source>
</evidence>
<keyword evidence="1" id="KW-0472">Membrane</keyword>
<dbReference type="PROSITE" id="PS51318">
    <property type="entry name" value="TAT"/>
    <property type="match status" value="1"/>
</dbReference>